<organism evidence="1">
    <name type="scientific">freshwater metagenome</name>
    <dbReference type="NCBI Taxonomy" id="449393"/>
    <lineage>
        <taxon>unclassified sequences</taxon>
        <taxon>metagenomes</taxon>
        <taxon>ecological metagenomes</taxon>
    </lineage>
</organism>
<name>A0A6J5ZA97_9ZZZZ</name>
<proteinExistence type="predicted"/>
<dbReference type="AlphaFoldDB" id="A0A6J5ZA97"/>
<dbReference type="EMBL" id="CAESAO010000018">
    <property type="protein sequence ID" value="CAB4338378.1"/>
    <property type="molecule type" value="Genomic_DNA"/>
</dbReference>
<protein>
    <submittedName>
        <fullName evidence="1">Unannotated protein</fullName>
    </submittedName>
</protein>
<evidence type="ECO:0000313" key="1">
    <source>
        <dbReference type="EMBL" id="CAB4338378.1"/>
    </source>
</evidence>
<gene>
    <name evidence="1" type="ORF">UFOPK3522_00370</name>
</gene>
<reference evidence="1" key="1">
    <citation type="submission" date="2020-05" db="EMBL/GenBank/DDBJ databases">
        <authorList>
            <person name="Chiriac C."/>
            <person name="Salcher M."/>
            <person name="Ghai R."/>
            <person name="Kavagutti S V."/>
        </authorList>
    </citation>
    <scope>NUCLEOTIDE SEQUENCE</scope>
</reference>
<sequence length="276" mass="28727">MPDAHRSVRPILLGAVLAVAVAMCASGTSVAAPAHIVTDLNHVTTVTTEVKAQKLYNALIALKLPSAWPFASYSAISSGGVRFGNVNVELGAGTSPSAGNQFVTFQPPSLTGLTAALDERGIEHGPPTPITAGSKLLYTLIELPSYSQANRLTAQFCVYNFPNGRPTRVAPPNRAGIVNVSRVVINAKNPSSWEKLFAPSSPSAGGVYRLPGGPLVQLQRGRRNSVSALDVRVKNVAAAVLAFRAVGISARGHVANVGSLRLRLLAVSGSAVTGRH</sequence>
<accession>A0A6J5ZA97</accession>